<dbReference type="Gene3D" id="3.90.640.10">
    <property type="entry name" value="Actin, Chain A, domain 4"/>
    <property type="match status" value="1"/>
</dbReference>
<protein>
    <submittedName>
        <fullName evidence="2">Actin-like ATPase domain protein</fullName>
    </submittedName>
</protein>
<evidence type="ECO:0000313" key="3">
    <source>
        <dbReference type="Proteomes" id="UP000027456"/>
    </source>
</evidence>
<feature type="domain" description="Protein kinase" evidence="1">
    <location>
        <begin position="63"/>
        <end position="335"/>
    </location>
</feature>
<dbReference type="SUPFAM" id="SSF56112">
    <property type="entry name" value="Protein kinase-like (PK-like)"/>
    <property type="match status" value="1"/>
</dbReference>
<comment type="caution">
    <text evidence="2">The sequence shown here is derived from an EMBL/GenBank/DDBJ whole genome shotgun (WGS) entry which is preliminary data.</text>
</comment>
<dbReference type="EMBL" id="AZST01001018">
    <property type="protein sequence ID" value="KEP46623.1"/>
    <property type="molecule type" value="Genomic_DNA"/>
</dbReference>
<accession>A0A074RPL2</accession>
<dbReference type="InterPro" id="IPR043129">
    <property type="entry name" value="ATPase_NBD"/>
</dbReference>
<dbReference type="Gene3D" id="1.10.510.10">
    <property type="entry name" value="Transferase(Phosphotransferase) domain 1"/>
    <property type="match status" value="1"/>
</dbReference>
<name>A0A074RPL2_9AGAM</name>
<evidence type="ECO:0000313" key="2">
    <source>
        <dbReference type="EMBL" id="KEP46623.1"/>
    </source>
</evidence>
<organism evidence="2 3">
    <name type="scientific">Rhizoctonia solani 123E</name>
    <dbReference type="NCBI Taxonomy" id="1423351"/>
    <lineage>
        <taxon>Eukaryota</taxon>
        <taxon>Fungi</taxon>
        <taxon>Dikarya</taxon>
        <taxon>Basidiomycota</taxon>
        <taxon>Agaricomycotina</taxon>
        <taxon>Agaricomycetes</taxon>
        <taxon>Cantharellales</taxon>
        <taxon>Ceratobasidiaceae</taxon>
        <taxon>Rhizoctonia</taxon>
    </lineage>
</organism>
<dbReference type="InterPro" id="IPR008271">
    <property type="entry name" value="Ser/Thr_kinase_AS"/>
</dbReference>
<dbReference type="PROSITE" id="PS00108">
    <property type="entry name" value="PROTEIN_KINASE_ST"/>
    <property type="match status" value="1"/>
</dbReference>
<dbReference type="OrthoDB" id="2963168at2759"/>
<dbReference type="SMART" id="SM00220">
    <property type="entry name" value="S_TKc"/>
    <property type="match status" value="1"/>
</dbReference>
<sequence length="953" mass="105098">MNRFKERLKGYTLGLGTAHSNPHALTETRTSNTISGAMPTHQILGLLRKHNCRDVTHQLNLSKCGKFPVSNGGFGDVFKGRLQNGNRVAIKCLRVTVGVDDHEDQKQLRRAAHEIYVWSKCKHPNVLELIGVAQYQDRIAMVSPWMAKGSITWFLSRHPTANKYNMCMQIAYGVAHLHANGIVHGDIKGPNILVSNGHTPKLTDFGTSFLSQYTLRFTRSTGTGVNSTIRYTAPEILMEETKLTTEGDIYALGMASEVITGAVPYDGSLEAAVVQKVINGIHPVRPEQHMPANKQQANAIWGLLMECWALNPCSRPSAISTADRLRSSIIEHPMVGEASGSSVSRFDHNEPISHKTTSKISLWTPESFLLKDTLSVTTTVSNDEGKFSVSVDFGTTCSGVAYESSRISGGKVQQILQWPGSFENFRKIPTCLLYGKYGEVLAWGLEAKNASPIPGSFRCEWFKLFLEPKSLREGTVDSRLPGLPPGKRPIDAIIDFLSCLWNYAKQQITREIGAVADLNTADVWLTVPAAWDAKGCDMMREAAIAAGLVQSAAATKGTDKNWKERLRIITEPAAAAVHCAYLTNLHQLRPSQNFMICDAGGGTVDLAIYKVLGSLERLEIGEVCARSGKNCGSLFLDLRFRDLVARMLERHPAHTDPASLAYFQHAFSETDKLAFKGEEDDRTTFQFNCFNVEDPNDPAVGLINGELTIPGALLRTEVFDPVISEVLHLIEEQAAKCNQPIHALLLVGGFSGSEYLFKRVDQQFGSRISVIARPADADSATCRGAARYGLSNRAVVSSVIAPRAYIMKVKLPADAEDWQKRPAYISHNHAGVPICENRLQYLVQKGAILKKGQRVKTKFCRFSQGPQDSTFVAVLYTSDNDRMMRYIDEGGTAELCKWTVDLSTLPSFGERAQMGGTNGFYTEFELGLELDSAEVRGVLLHNGDEWGRVVFEF</sequence>
<dbReference type="STRING" id="1423351.A0A074RPL2"/>
<dbReference type="PANTHER" id="PTHR14187">
    <property type="entry name" value="ALPHA KINASE/ELONGATION FACTOR 2 KINASE"/>
    <property type="match status" value="1"/>
</dbReference>
<dbReference type="HOGENOM" id="CLU_309305_0_0_1"/>
<gene>
    <name evidence="2" type="ORF">V565_189230</name>
</gene>
<dbReference type="Pfam" id="PF00069">
    <property type="entry name" value="Pkinase"/>
    <property type="match status" value="1"/>
</dbReference>
<dbReference type="GO" id="GO:0005524">
    <property type="term" value="F:ATP binding"/>
    <property type="evidence" value="ECO:0007669"/>
    <property type="project" value="InterPro"/>
</dbReference>
<dbReference type="CDD" id="cd10170">
    <property type="entry name" value="ASKHA_NBD_HSP70"/>
    <property type="match status" value="1"/>
</dbReference>
<dbReference type="InterPro" id="IPR011009">
    <property type="entry name" value="Kinase-like_dom_sf"/>
</dbReference>
<keyword evidence="3" id="KW-1185">Reference proteome</keyword>
<proteinExistence type="predicted"/>
<dbReference type="PROSITE" id="PS50011">
    <property type="entry name" value="PROTEIN_KINASE_DOM"/>
    <property type="match status" value="1"/>
</dbReference>
<dbReference type="Proteomes" id="UP000027456">
    <property type="component" value="Unassembled WGS sequence"/>
</dbReference>
<dbReference type="PANTHER" id="PTHR14187:SF5">
    <property type="entry name" value="HEAT SHOCK 70 KDA PROTEIN 12A"/>
    <property type="match status" value="1"/>
</dbReference>
<dbReference type="Gene3D" id="3.30.420.40">
    <property type="match status" value="2"/>
</dbReference>
<dbReference type="GO" id="GO:0004672">
    <property type="term" value="F:protein kinase activity"/>
    <property type="evidence" value="ECO:0007669"/>
    <property type="project" value="InterPro"/>
</dbReference>
<evidence type="ECO:0000259" key="1">
    <source>
        <dbReference type="PROSITE" id="PS50011"/>
    </source>
</evidence>
<dbReference type="SUPFAM" id="SSF53067">
    <property type="entry name" value="Actin-like ATPase domain"/>
    <property type="match status" value="2"/>
</dbReference>
<dbReference type="AlphaFoldDB" id="A0A074RPL2"/>
<dbReference type="InterPro" id="IPR000719">
    <property type="entry name" value="Prot_kinase_dom"/>
</dbReference>
<reference evidence="2 3" key="1">
    <citation type="submission" date="2013-12" db="EMBL/GenBank/DDBJ databases">
        <authorList>
            <person name="Cubeta M."/>
            <person name="Pakala S."/>
            <person name="Fedorova N."/>
            <person name="Thomas E."/>
            <person name="Dean R."/>
            <person name="Jabaji S."/>
            <person name="Neate S."/>
            <person name="Toda T."/>
            <person name="Tavantzis S."/>
            <person name="Vilgalys R."/>
            <person name="Bharathan N."/>
            <person name="Pakala S."/>
            <person name="Losada L.S."/>
            <person name="Zafar N."/>
            <person name="Nierman W."/>
        </authorList>
    </citation>
    <scope>NUCLEOTIDE SEQUENCE [LARGE SCALE GENOMIC DNA]</scope>
    <source>
        <strain evidence="2 3">123E</strain>
    </source>
</reference>